<keyword evidence="3" id="KW-1185">Reference proteome</keyword>
<dbReference type="Gene3D" id="3.30.70.260">
    <property type="match status" value="1"/>
</dbReference>
<protein>
    <recommendedName>
        <fullName evidence="1">NIL domain-containing protein</fullName>
    </recommendedName>
</protein>
<accession>A0A0S4LNA5</accession>
<gene>
    <name evidence="2" type="ORF">COMA1_60034</name>
</gene>
<dbReference type="OrthoDB" id="9799261at2"/>
<dbReference type="AlphaFoldDB" id="A0A0S4LNA5"/>
<dbReference type="SMART" id="SM00930">
    <property type="entry name" value="NIL"/>
    <property type="match status" value="1"/>
</dbReference>
<dbReference type="EMBL" id="CZQA01000012">
    <property type="protein sequence ID" value="CUS38719.1"/>
    <property type="molecule type" value="Genomic_DNA"/>
</dbReference>
<name>A0A0S4LNA5_9BACT</name>
<feature type="domain" description="NIL" evidence="1">
    <location>
        <begin position="2"/>
        <end position="73"/>
    </location>
</feature>
<dbReference type="RefSeq" id="WP_090750906.1">
    <property type="nucleotide sequence ID" value="NZ_CZQA01000012.1"/>
</dbReference>
<sequence length="79" mass="9085">MAHLRFHIRFPEEGIRQPIIYQIGREYNVVTDVRRADVRDTTGWADVEFSGDTAEIERALEGLRKKGCSVDPIELNVVE</sequence>
<dbReference type="STRING" id="1742972.COMA1_60034"/>
<evidence type="ECO:0000313" key="3">
    <source>
        <dbReference type="Proteomes" id="UP000199032"/>
    </source>
</evidence>
<dbReference type="InterPro" id="IPR045865">
    <property type="entry name" value="ACT-like_dom_sf"/>
</dbReference>
<dbReference type="SUPFAM" id="SSF55021">
    <property type="entry name" value="ACT-like"/>
    <property type="match status" value="1"/>
</dbReference>
<evidence type="ECO:0000259" key="1">
    <source>
        <dbReference type="SMART" id="SM00930"/>
    </source>
</evidence>
<proteinExistence type="predicted"/>
<dbReference type="Pfam" id="PF09383">
    <property type="entry name" value="NIL"/>
    <property type="match status" value="1"/>
</dbReference>
<evidence type="ECO:0000313" key="2">
    <source>
        <dbReference type="EMBL" id="CUS38719.1"/>
    </source>
</evidence>
<dbReference type="InterPro" id="IPR018449">
    <property type="entry name" value="NIL_domain"/>
</dbReference>
<reference evidence="2 3" key="1">
    <citation type="submission" date="2015-10" db="EMBL/GenBank/DDBJ databases">
        <authorList>
            <person name="Gilbert D.G."/>
        </authorList>
    </citation>
    <scope>NUCLEOTIDE SEQUENCE [LARGE SCALE GENOMIC DNA]</scope>
    <source>
        <strain evidence="2">COMA1</strain>
    </source>
</reference>
<dbReference type="Proteomes" id="UP000199032">
    <property type="component" value="Unassembled WGS sequence"/>
</dbReference>
<organism evidence="2 3">
    <name type="scientific">Candidatus Nitrospira nitrosa</name>
    <dbReference type="NCBI Taxonomy" id="1742972"/>
    <lineage>
        <taxon>Bacteria</taxon>
        <taxon>Pseudomonadati</taxon>
        <taxon>Nitrospirota</taxon>
        <taxon>Nitrospiria</taxon>
        <taxon>Nitrospirales</taxon>
        <taxon>Nitrospiraceae</taxon>
        <taxon>Nitrospira</taxon>
    </lineage>
</organism>